<feature type="transmembrane region" description="Helical" evidence="12">
    <location>
        <begin position="273"/>
        <end position="294"/>
    </location>
</feature>
<keyword evidence="6 12" id="KW-1005">Bacterial flagellum biogenesis</keyword>
<dbReference type="InterPro" id="IPR005837">
    <property type="entry name" value="FliP"/>
</dbReference>
<evidence type="ECO:0000256" key="5">
    <source>
        <dbReference type="ARBA" id="ARBA00022692"/>
    </source>
</evidence>
<evidence type="ECO:0000256" key="6">
    <source>
        <dbReference type="ARBA" id="ARBA00022795"/>
    </source>
</evidence>
<comment type="subcellular location">
    <subcellularLocation>
        <location evidence="12">Cell membrane</location>
        <topology evidence="12">Multi-pass membrane protein</topology>
    </subcellularLocation>
    <subcellularLocation>
        <location evidence="12">Bacterial flagellum basal body</location>
    </subcellularLocation>
</comment>
<keyword evidence="8 12" id="KW-1133">Transmembrane helix</keyword>
<dbReference type="PANTHER" id="PTHR30587">
    <property type="entry name" value="FLAGELLAR BIOSYNTHETIC PROTEIN FLIP"/>
    <property type="match status" value="1"/>
</dbReference>
<feature type="transmembrane region" description="Helical" evidence="12">
    <location>
        <begin position="142"/>
        <end position="162"/>
    </location>
</feature>
<evidence type="ECO:0000256" key="13">
    <source>
        <dbReference type="SAM" id="MobiDB-lite"/>
    </source>
</evidence>
<dbReference type="NCBIfam" id="TIGR01103">
    <property type="entry name" value="fliP"/>
    <property type="match status" value="1"/>
</dbReference>
<evidence type="ECO:0000256" key="8">
    <source>
        <dbReference type="ARBA" id="ARBA00022989"/>
    </source>
</evidence>
<dbReference type="Proteomes" id="UP001501495">
    <property type="component" value="Unassembled WGS sequence"/>
</dbReference>
<name>A0ABP7XDK1_9ACTN</name>
<proteinExistence type="inferred from homology"/>
<keyword evidence="11 12" id="KW-1006">Bacterial flagellum protein export</keyword>
<feature type="compositionally biased region" description="Pro residues" evidence="13">
    <location>
        <begin position="53"/>
        <end position="65"/>
    </location>
</feature>
<dbReference type="PRINTS" id="PR00951">
    <property type="entry name" value="FLGBIOSNFLIP"/>
</dbReference>
<reference evidence="16" key="1">
    <citation type="journal article" date="2019" name="Int. J. Syst. Evol. Microbiol.">
        <title>The Global Catalogue of Microorganisms (GCM) 10K type strain sequencing project: providing services to taxonomists for standard genome sequencing and annotation.</title>
        <authorList>
            <consortium name="The Broad Institute Genomics Platform"/>
            <consortium name="The Broad Institute Genome Sequencing Center for Infectious Disease"/>
            <person name="Wu L."/>
            <person name="Ma J."/>
        </authorList>
    </citation>
    <scope>NUCLEOTIDE SEQUENCE [LARGE SCALE GENOMIC DNA]</scope>
    <source>
        <strain evidence="16">JCM 16703</strain>
    </source>
</reference>
<dbReference type="Pfam" id="PF00813">
    <property type="entry name" value="FliP"/>
    <property type="match status" value="1"/>
</dbReference>
<keyword evidence="14" id="KW-0732">Signal</keyword>
<dbReference type="PRINTS" id="PR01302">
    <property type="entry name" value="TYPE3IMPPROT"/>
</dbReference>
<feature type="chain" id="PRO_5047279902" description="Flagellar biosynthetic protein FliP" evidence="14">
    <location>
        <begin position="41"/>
        <end position="299"/>
    </location>
</feature>
<evidence type="ECO:0000256" key="12">
    <source>
        <dbReference type="RuleBase" id="RU362069"/>
    </source>
</evidence>
<dbReference type="NCBIfam" id="NF009438">
    <property type="entry name" value="PRK12797.1"/>
    <property type="match status" value="1"/>
</dbReference>
<feature type="transmembrane region" description="Helical" evidence="12">
    <location>
        <begin position="96"/>
        <end position="122"/>
    </location>
</feature>
<comment type="caution">
    <text evidence="15">The sequence shown here is derived from an EMBL/GenBank/DDBJ whole genome shotgun (WGS) entry which is preliminary data.</text>
</comment>
<feature type="signal peptide" evidence="14">
    <location>
        <begin position="1"/>
        <end position="40"/>
    </location>
</feature>
<dbReference type="PROSITE" id="PS01061">
    <property type="entry name" value="FLIP_2"/>
    <property type="match status" value="1"/>
</dbReference>
<evidence type="ECO:0000256" key="3">
    <source>
        <dbReference type="ARBA" id="ARBA00022448"/>
    </source>
</evidence>
<accession>A0ABP7XDK1</accession>
<keyword evidence="4 12" id="KW-1003">Cell membrane</keyword>
<organism evidence="15 16">
    <name type="scientific">Nocardioides fonticola</name>
    <dbReference type="NCBI Taxonomy" id="450363"/>
    <lineage>
        <taxon>Bacteria</taxon>
        <taxon>Bacillati</taxon>
        <taxon>Actinomycetota</taxon>
        <taxon>Actinomycetes</taxon>
        <taxon>Propionibacteriales</taxon>
        <taxon>Nocardioidaceae</taxon>
        <taxon>Nocardioides</taxon>
    </lineage>
</organism>
<gene>
    <name evidence="12" type="primary">fliP</name>
    <name evidence="15" type="ORF">GCM10022215_07950</name>
</gene>
<comment type="function">
    <text evidence="12">Plays a role in the flagellum-specific transport system.</text>
</comment>
<protein>
    <recommendedName>
        <fullName evidence="2 12">Flagellar biosynthetic protein FliP</fullName>
    </recommendedName>
</protein>
<evidence type="ECO:0000256" key="11">
    <source>
        <dbReference type="ARBA" id="ARBA00023225"/>
    </source>
</evidence>
<comment type="similarity">
    <text evidence="1 12">Belongs to the FliP/MopC/SpaP family.</text>
</comment>
<evidence type="ECO:0000256" key="1">
    <source>
        <dbReference type="ARBA" id="ARBA00006257"/>
    </source>
</evidence>
<sequence length="299" mass="31166">MPARATGRTAGATALLLLLLTAAAALAVLVLGSASAPVSAAEPTAAVALPHAPGDPTPAPGPEGPNGPRGPQGTTTSDSGVTIDMGGLTEKPSNSVVLLITLTLLSLAPSILLTCTSFTKILVVLGLTRNALGLQQTPPNQVLAGLALFLSLFIMTPTLSAINDAGLQPYMDGDKTAQQAWDDGLAPLRDFMLKQTDDDEITLLTNVAKREQPATRDDVPMTTLIPAFILSELKDAFIIGFIIFIPFLVIDIVVSGALMALGMMMMPPVMVSLPFKLLLFVLVDGWALIIKALVESYAT</sequence>
<keyword evidence="5 12" id="KW-0812">Transmembrane</keyword>
<evidence type="ECO:0000313" key="16">
    <source>
        <dbReference type="Proteomes" id="UP001501495"/>
    </source>
</evidence>
<feature type="region of interest" description="Disordered" evidence="13">
    <location>
        <begin position="48"/>
        <end position="87"/>
    </location>
</feature>
<evidence type="ECO:0000256" key="14">
    <source>
        <dbReference type="SAM" id="SignalP"/>
    </source>
</evidence>
<dbReference type="EMBL" id="BAAAZH010000006">
    <property type="protein sequence ID" value="GAA4111897.1"/>
    <property type="molecule type" value="Genomic_DNA"/>
</dbReference>
<keyword evidence="9 12" id="KW-0472">Membrane</keyword>
<keyword evidence="7 12" id="KW-0653">Protein transport</keyword>
<evidence type="ECO:0000256" key="9">
    <source>
        <dbReference type="ARBA" id="ARBA00023136"/>
    </source>
</evidence>
<evidence type="ECO:0000313" key="15">
    <source>
        <dbReference type="EMBL" id="GAA4111897.1"/>
    </source>
</evidence>
<keyword evidence="16" id="KW-1185">Reference proteome</keyword>
<feature type="transmembrane region" description="Helical" evidence="12">
    <location>
        <begin position="236"/>
        <end position="261"/>
    </location>
</feature>
<evidence type="ECO:0000256" key="10">
    <source>
        <dbReference type="ARBA" id="ARBA00023143"/>
    </source>
</evidence>
<evidence type="ECO:0000256" key="4">
    <source>
        <dbReference type="ARBA" id="ARBA00022475"/>
    </source>
</evidence>
<evidence type="ECO:0000256" key="7">
    <source>
        <dbReference type="ARBA" id="ARBA00022927"/>
    </source>
</evidence>
<keyword evidence="10" id="KW-0975">Bacterial flagellum</keyword>
<keyword evidence="3 12" id="KW-0813">Transport</keyword>
<dbReference type="PANTHER" id="PTHR30587:SF0">
    <property type="entry name" value="FLAGELLAR BIOSYNTHETIC PROTEIN FLIP"/>
    <property type="match status" value="1"/>
</dbReference>
<evidence type="ECO:0000256" key="2">
    <source>
        <dbReference type="ARBA" id="ARBA00021714"/>
    </source>
</evidence>
<dbReference type="RefSeq" id="WP_344731932.1">
    <property type="nucleotide sequence ID" value="NZ_BAAAZH010000006.1"/>
</dbReference>
<dbReference type="InterPro" id="IPR005838">
    <property type="entry name" value="T3SS_IM_P"/>
</dbReference>